<dbReference type="InterPro" id="IPR001867">
    <property type="entry name" value="OmpR/PhoB-type_DNA-bd"/>
</dbReference>
<reference evidence="9" key="1">
    <citation type="journal article" date="2019" name="Int. J. Syst. Evol. Microbiol.">
        <title>The Global Catalogue of Microorganisms (GCM) 10K type strain sequencing project: providing services to taxonomists for standard genome sequencing and annotation.</title>
        <authorList>
            <consortium name="The Broad Institute Genomics Platform"/>
            <consortium name="The Broad Institute Genome Sequencing Center for Infectious Disease"/>
            <person name="Wu L."/>
            <person name="Ma J."/>
        </authorList>
    </citation>
    <scope>NUCLEOTIDE SEQUENCE [LARGE SCALE GENOMIC DNA]</scope>
    <source>
        <strain evidence="9">JCM 16240</strain>
    </source>
</reference>
<comment type="caution">
    <text evidence="8">The sequence shown here is derived from an EMBL/GenBank/DDBJ whole genome shotgun (WGS) entry which is preliminary data.</text>
</comment>
<keyword evidence="9" id="KW-1185">Reference proteome</keyword>
<evidence type="ECO:0000256" key="4">
    <source>
        <dbReference type="PROSITE-ProRule" id="PRU00169"/>
    </source>
</evidence>
<protein>
    <submittedName>
        <fullName evidence="8">Response regulator transcription factor</fullName>
    </submittedName>
</protein>
<dbReference type="InterPro" id="IPR039420">
    <property type="entry name" value="WalR-like"/>
</dbReference>
<dbReference type="Pfam" id="PF00486">
    <property type="entry name" value="Trans_reg_C"/>
    <property type="match status" value="1"/>
</dbReference>
<evidence type="ECO:0000256" key="2">
    <source>
        <dbReference type="ARBA" id="ARBA00023125"/>
    </source>
</evidence>
<organism evidence="8 9">
    <name type="scientific">Castellaniella daejeonensis</name>
    <dbReference type="NCBI Taxonomy" id="659013"/>
    <lineage>
        <taxon>Bacteria</taxon>
        <taxon>Pseudomonadati</taxon>
        <taxon>Pseudomonadota</taxon>
        <taxon>Betaproteobacteria</taxon>
        <taxon>Burkholderiales</taxon>
        <taxon>Alcaligenaceae</taxon>
        <taxon>Castellaniella</taxon>
    </lineage>
</organism>
<accession>A0ABP3D197</accession>
<feature type="domain" description="OmpR/PhoB-type" evidence="7">
    <location>
        <begin position="129"/>
        <end position="225"/>
    </location>
</feature>
<dbReference type="InterPro" id="IPR011006">
    <property type="entry name" value="CheY-like_superfamily"/>
</dbReference>
<evidence type="ECO:0000313" key="9">
    <source>
        <dbReference type="Proteomes" id="UP001501176"/>
    </source>
</evidence>
<dbReference type="InterPro" id="IPR001789">
    <property type="entry name" value="Sig_transdc_resp-reg_receiver"/>
</dbReference>
<dbReference type="PROSITE" id="PS50110">
    <property type="entry name" value="RESPONSE_REGULATORY"/>
    <property type="match status" value="1"/>
</dbReference>
<dbReference type="PANTHER" id="PTHR48111:SF67">
    <property type="entry name" value="TRANSCRIPTIONAL REGULATORY PROTEIN TCTD"/>
    <property type="match status" value="1"/>
</dbReference>
<dbReference type="Gene3D" id="1.10.10.10">
    <property type="entry name" value="Winged helix-like DNA-binding domain superfamily/Winged helix DNA-binding domain"/>
    <property type="match status" value="1"/>
</dbReference>
<name>A0ABP3D197_9BURK</name>
<evidence type="ECO:0000256" key="5">
    <source>
        <dbReference type="PROSITE-ProRule" id="PRU01091"/>
    </source>
</evidence>
<dbReference type="RefSeq" id="WP_325126902.1">
    <property type="nucleotide sequence ID" value="NZ_BAAAFN010000006.1"/>
</dbReference>
<keyword evidence="2 5" id="KW-0238">DNA-binding</keyword>
<dbReference type="SMART" id="SM00862">
    <property type="entry name" value="Trans_reg_C"/>
    <property type="match status" value="1"/>
</dbReference>
<dbReference type="Pfam" id="PF00072">
    <property type="entry name" value="Response_reg"/>
    <property type="match status" value="1"/>
</dbReference>
<feature type="DNA-binding region" description="OmpR/PhoB-type" evidence="5">
    <location>
        <begin position="129"/>
        <end position="225"/>
    </location>
</feature>
<dbReference type="SMART" id="SM00448">
    <property type="entry name" value="REC"/>
    <property type="match status" value="1"/>
</dbReference>
<evidence type="ECO:0000313" key="8">
    <source>
        <dbReference type="EMBL" id="GAA0220695.1"/>
    </source>
</evidence>
<evidence type="ECO:0000259" key="7">
    <source>
        <dbReference type="PROSITE" id="PS51755"/>
    </source>
</evidence>
<feature type="modified residue" description="4-aspartylphosphate" evidence="4">
    <location>
        <position position="55"/>
    </location>
</feature>
<dbReference type="InterPro" id="IPR036388">
    <property type="entry name" value="WH-like_DNA-bd_sf"/>
</dbReference>
<dbReference type="EMBL" id="BAAAFN010000006">
    <property type="protein sequence ID" value="GAA0220695.1"/>
    <property type="molecule type" value="Genomic_DNA"/>
</dbReference>
<keyword evidence="4" id="KW-0597">Phosphoprotein</keyword>
<dbReference type="PROSITE" id="PS51755">
    <property type="entry name" value="OMPR_PHOB"/>
    <property type="match status" value="1"/>
</dbReference>
<dbReference type="Gene3D" id="3.40.50.2300">
    <property type="match status" value="1"/>
</dbReference>
<dbReference type="SUPFAM" id="SSF52172">
    <property type="entry name" value="CheY-like"/>
    <property type="match status" value="1"/>
</dbReference>
<dbReference type="Proteomes" id="UP001501176">
    <property type="component" value="Unassembled WGS sequence"/>
</dbReference>
<evidence type="ECO:0000256" key="1">
    <source>
        <dbReference type="ARBA" id="ARBA00023015"/>
    </source>
</evidence>
<dbReference type="Gene3D" id="6.10.250.690">
    <property type="match status" value="1"/>
</dbReference>
<feature type="domain" description="Response regulatory" evidence="6">
    <location>
        <begin position="6"/>
        <end position="121"/>
    </location>
</feature>
<proteinExistence type="predicted"/>
<dbReference type="PANTHER" id="PTHR48111">
    <property type="entry name" value="REGULATOR OF RPOS"/>
    <property type="match status" value="1"/>
</dbReference>
<keyword evidence="1" id="KW-0805">Transcription regulation</keyword>
<keyword evidence="3" id="KW-0804">Transcription</keyword>
<sequence>MAGSRRILIVEDEPTLSENLYGYLERQGMEPDAAYDGHGALALLRGAAFDAVVLDLGLPGLGGLDVLRAMRREPALWRPVLVLTARDRLEDKLLAFELGAEDYLVKPFSLAEVAARLCVLLRRGRAEAADPVTYGDLRYDARSRTVFLSGRPLALPRKSVLLLAALMQPAGSLATHARLTAALWPEGPPSARALHDQVHLLRRRLRAERGPDIVADPGRGWRLVPATGDTTALGQVGGEDGS</sequence>
<evidence type="ECO:0000256" key="3">
    <source>
        <dbReference type="ARBA" id="ARBA00023163"/>
    </source>
</evidence>
<evidence type="ECO:0000259" key="6">
    <source>
        <dbReference type="PROSITE" id="PS50110"/>
    </source>
</evidence>
<gene>
    <name evidence="8" type="ORF">GCM10009125_07190</name>
</gene>